<sequence length="167" mass="18282">MRLIALLLVLLSLPAFADGHPQTMKIAVRSALAGQGEGIIIAFDGQRLFLTKHQKKQIALTQEQISQFRRILADVELDSWSGVWADPNVLDGTVIRATLTRGGQTADFLGVNGCPPGFSKLTRAIDEVLAKPVFGASWAEAEDVSEHHESLEVIADEGRRRRKAIKD</sequence>
<keyword evidence="3" id="KW-1185">Reference proteome</keyword>
<keyword evidence="1" id="KW-0732">Signal</keyword>
<reference evidence="2" key="1">
    <citation type="submission" date="2021-01" db="EMBL/GenBank/DDBJ databases">
        <title>Modified the classification status of verrucomicrobia.</title>
        <authorList>
            <person name="Feng X."/>
        </authorList>
    </citation>
    <scope>NUCLEOTIDE SEQUENCE</scope>
    <source>
        <strain evidence="2">KCTC 22201</strain>
    </source>
</reference>
<evidence type="ECO:0000313" key="2">
    <source>
        <dbReference type="EMBL" id="MBK1829038.1"/>
    </source>
</evidence>
<gene>
    <name evidence="2" type="ORF">JIN81_18525</name>
</gene>
<organism evidence="2 3">
    <name type="scientific">Haloferula rosea</name>
    <dbReference type="NCBI Taxonomy" id="490093"/>
    <lineage>
        <taxon>Bacteria</taxon>
        <taxon>Pseudomonadati</taxon>
        <taxon>Verrucomicrobiota</taxon>
        <taxon>Verrucomicrobiia</taxon>
        <taxon>Verrucomicrobiales</taxon>
        <taxon>Verrucomicrobiaceae</taxon>
        <taxon>Haloferula</taxon>
    </lineage>
</organism>
<dbReference type="AlphaFoldDB" id="A0A934VD16"/>
<name>A0A934VD16_9BACT</name>
<feature type="signal peptide" evidence="1">
    <location>
        <begin position="1"/>
        <end position="17"/>
    </location>
</feature>
<protein>
    <submittedName>
        <fullName evidence="2">Uncharacterized protein</fullName>
    </submittedName>
</protein>
<dbReference type="Proteomes" id="UP000658278">
    <property type="component" value="Unassembled WGS sequence"/>
</dbReference>
<accession>A0A934VD16</accession>
<dbReference type="RefSeq" id="WP_200283511.1">
    <property type="nucleotide sequence ID" value="NZ_JAENII010000027.1"/>
</dbReference>
<proteinExistence type="predicted"/>
<evidence type="ECO:0000313" key="3">
    <source>
        <dbReference type="Proteomes" id="UP000658278"/>
    </source>
</evidence>
<comment type="caution">
    <text evidence="2">The sequence shown here is derived from an EMBL/GenBank/DDBJ whole genome shotgun (WGS) entry which is preliminary data.</text>
</comment>
<dbReference type="EMBL" id="JAENII010000027">
    <property type="protein sequence ID" value="MBK1829038.1"/>
    <property type="molecule type" value="Genomic_DNA"/>
</dbReference>
<feature type="chain" id="PRO_5036951718" evidence="1">
    <location>
        <begin position="18"/>
        <end position="167"/>
    </location>
</feature>
<evidence type="ECO:0000256" key="1">
    <source>
        <dbReference type="SAM" id="SignalP"/>
    </source>
</evidence>